<dbReference type="Proteomes" id="UP000827721">
    <property type="component" value="Unassembled WGS sequence"/>
</dbReference>
<evidence type="ECO:0000256" key="3">
    <source>
        <dbReference type="ARBA" id="ARBA00023163"/>
    </source>
</evidence>
<dbReference type="EMBL" id="JAFEMO010000002">
    <property type="protein sequence ID" value="KAH7575735.1"/>
    <property type="molecule type" value="Genomic_DNA"/>
</dbReference>
<dbReference type="SMART" id="SM00353">
    <property type="entry name" value="HLH"/>
    <property type="match status" value="1"/>
</dbReference>
<keyword evidence="8" id="KW-1185">Reference proteome</keyword>
<sequence length="417" mass="47028">MSSPLFRTNSGHVDQNFPFYYSDNLWLLQDDTSSTILSNDGYDNGYGLDHIFQGQENSSLVAFEASYDPPCPLLHENSMLLPIEEVYYHKTNCELNTGVFLDHQENSALAVPITDKGLLENRINDHEDHNILPTTLKAFENICQILEENHDASDKELQGNSANHNSHENSLSNCTLEGTSNDSWSLLEEGSKSLNIENHENSGLFDSRMLADQQAELSPLQSAKLAVQVQSNGDQQGKISKKQEHNAKEKIRRMKLNETYLALGALLPDHRRTKKRRSTAPGMIDRALEYIPELEKEIEDLTLRKNNLLSTIEKQNLRETPQLSDHKLQAPTVSLHEVAKGEVIIQIICIDYKDQETSVFSNLLQNVEAQGMSILSASTLQVCMERVSYHLHIQMNGSSLAADYIAILRERVISWLA</sequence>
<dbReference type="InterPro" id="IPR011598">
    <property type="entry name" value="bHLH_dom"/>
</dbReference>
<name>A0ABQ8IGD7_9ROSI</name>
<feature type="coiled-coil region" evidence="5">
    <location>
        <begin position="284"/>
        <end position="318"/>
    </location>
</feature>
<protein>
    <recommendedName>
        <fullName evidence="6">BHLH domain-containing protein</fullName>
    </recommendedName>
</protein>
<keyword evidence="3" id="KW-0804">Transcription</keyword>
<dbReference type="PANTHER" id="PTHR13935:SF104">
    <property type="entry name" value="TRANSCRIPTION FACTOR BHLH160"/>
    <property type="match status" value="1"/>
</dbReference>
<dbReference type="InterPro" id="IPR015660">
    <property type="entry name" value="MASH1/Ascl1a-like"/>
</dbReference>
<dbReference type="SUPFAM" id="SSF47459">
    <property type="entry name" value="HLH, helix-loop-helix DNA-binding domain"/>
    <property type="match status" value="1"/>
</dbReference>
<keyword evidence="4" id="KW-0539">Nucleus</keyword>
<proteinExistence type="predicted"/>
<dbReference type="Pfam" id="PF00010">
    <property type="entry name" value="HLH"/>
    <property type="match status" value="1"/>
</dbReference>
<organism evidence="7 8">
    <name type="scientific">Xanthoceras sorbifolium</name>
    <dbReference type="NCBI Taxonomy" id="99658"/>
    <lineage>
        <taxon>Eukaryota</taxon>
        <taxon>Viridiplantae</taxon>
        <taxon>Streptophyta</taxon>
        <taxon>Embryophyta</taxon>
        <taxon>Tracheophyta</taxon>
        <taxon>Spermatophyta</taxon>
        <taxon>Magnoliopsida</taxon>
        <taxon>eudicotyledons</taxon>
        <taxon>Gunneridae</taxon>
        <taxon>Pentapetalae</taxon>
        <taxon>rosids</taxon>
        <taxon>malvids</taxon>
        <taxon>Sapindales</taxon>
        <taxon>Sapindaceae</taxon>
        <taxon>Xanthoceroideae</taxon>
        <taxon>Xanthoceras</taxon>
    </lineage>
</organism>
<evidence type="ECO:0000259" key="6">
    <source>
        <dbReference type="PROSITE" id="PS50888"/>
    </source>
</evidence>
<keyword evidence="5" id="KW-0175">Coiled coil</keyword>
<dbReference type="Gene3D" id="4.10.280.10">
    <property type="entry name" value="Helix-loop-helix DNA-binding domain"/>
    <property type="match status" value="1"/>
</dbReference>
<evidence type="ECO:0000256" key="1">
    <source>
        <dbReference type="ARBA" id="ARBA00004123"/>
    </source>
</evidence>
<evidence type="ECO:0000313" key="7">
    <source>
        <dbReference type="EMBL" id="KAH7575735.1"/>
    </source>
</evidence>
<comment type="caution">
    <text evidence="7">The sequence shown here is derived from an EMBL/GenBank/DDBJ whole genome shotgun (WGS) entry which is preliminary data.</text>
</comment>
<dbReference type="PANTHER" id="PTHR13935">
    <property type="entry name" value="ACHAETE-SCUTE TRANSCRIPTION FACTOR-RELATED"/>
    <property type="match status" value="1"/>
</dbReference>
<feature type="domain" description="BHLH" evidence="6">
    <location>
        <begin position="240"/>
        <end position="294"/>
    </location>
</feature>
<dbReference type="InterPro" id="IPR036638">
    <property type="entry name" value="HLH_DNA-bd_sf"/>
</dbReference>
<dbReference type="PROSITE" id="PS50888">
    <property type="entry name" value="BHLH"/>
    <property type="match status" value="1"/>
</dbReference>
<evidence type="ECO:0000256" key="2">
    <source>
        <dbReference type="ARBA" id="ARBA00023015"/>
    </source>
</evidence>
<reference evidence="7 8" key="1">
    <citation type="submission" date="2021-02" db="EMBL/GenBank/DDBJ databases">
        <title>Plant Genome Project.</title>
        <authorList>
            <person name="Zhang R.-G."/>
        </authorList>
    </citation>
    <scope>NUCLEOTIDE SEQUENCE [LARGE SCALE GENOMIC DNA]</scope>
    <source>
        <tissue evidence="7">Leaves</tissue>
    </source>
</reference>
<keyword evidence="2" id="KW-0805">Transcription regulation</keyword>
<evidence type="ECO:0000256" key="5">
    <source>
        <dbReference type="SAM" id="Coils"/>
    </source>
</evidence>
<evidence type="ECO:0000256" key="4">
    <source>
        <dbReference type="ARBA" id="ARBA00023242"/>
    </source>
</evidence>
<accession>A0ABQ8IGD7</accession>
<gene>
    <name evidence="7" type="ORF">JRO89_XS02G0205600</name>
</gene>
<evidence type="ECO:0000313" key="8">
    <source>
        <dbReference type="Proteomes" id="UP000827721"/>
    </source>
</evidence>
<comment type="subcellular location">
    <subcellularLocation>
        <location evidence="1">Nucleus</location>
    </subcellularLocation>
</comment>